<dbReference type="PROSITE" id="PS51480">
    <property type="entry name" value="DHAL"/>
    <property type="match status" value="1"/>
</dbReference>
<keyword evidence="3" id="KW-1185">Reference proteome</keyword>
<dbReference type="Pfam" id="PF13684">
    <property type="entry name" value="FakA-like_C"/>
    <property type="match status" value="1"/>
</dbReference>
<dbReference type="PANTHER" id="PTHR33434:SF4">
    <property type="entry name" value="PHOSPHATASE PROTEIN"/>
    <property type="match status" value="1"/>
</dbReference>
<dbReference type="KEGG" id="mans:FRW55_01415"/>
<dbReference type="InterPro" id="IPR004007">
    <property type="entry name" value="DhaL_dom"/>
</dbReference>
<dbReference type="Proteomes" id="UP000318927">
    <property type="component" value="Chromosome"/>
</dbReference>
<dbReference type="Pfam" id="PF02734">
    <property type="entry name" value="Dak2"/>
    <property type="match status" value="1"/>
</dbReference>
<proteinExistence type="predicted"/>
<dbReference type="InterPro" id="IPR050270">
    <property type="entry name" value="DegV_domain_contain"/>
</dbReference>
<dbReference type="OrthoDB" id="9760324at2"/>
<dbReference type="InterPro" id="IPR048394">
    <property type="entry name" value="FakA-like_M"/>
</dbReference>
<dbReference type="Pfam" id="PF21645">
    <property type="entry name" value="FakA-like_M"/>
    <property type="match status" value="1"/>
</dbReference>
<feature type="domain" description="DhaL" evidence="1">
    <location>
        <begin position="8"/>
        <end position="201"/>
    </location>
</feature>
<gene>
    <name evidence="2" type="ORF">FRW55_01415</name>
</gene>
<dbReference type="SMART" id="SM01120">
    <property type="entry name" value="Dak2"/>
    <property type="match status" value="1"/>
</dbReference>
<organism evidence="2 3">
    <name type="scientific">Mycoplasma anserisalpingitidis</name>
    <dbReference type="NCBI Taxonomy" id="519450"/>
    <lineage>
        <taxon>Bacteria</taxon>
        <taxon>Bacillati</taxon>
        <taxon>Mycoplasmatota</taxon>
        <taxon>Mollicutes</taxon>
        <taxon>Mycoplasmataceae</taxon>
        <taxon>Mycoplasma</taxon>
    </lineage>
</organism>
<evidence type="ECO:0000313" key="3">
    <source>
        <dbReference type="Proteomes" id="UP000318927"/>
    </source>
</evidence>
<dbReference type="SUPFAM" id="SSF101473">
    <property type="entry name" value="DhaL-like"/>
    <property type="match status" value="1"/>
</dbReference>
<evidence type="ECO:0000313" key="2">
    <source>
        <dbReference type="EMBL" id="QDY86818.1"/>
    </source>
</evidence>
<protein>
    <submittedName>
        <fullName evidence="2">DAK2 domain-containing protein</fullName>
    </submittedName>
</protein>
<accession>A0A5B8JZP2</accession>
<dbReference type="InterPro" id="IPR036117">
    <property type="entry name" value="DhaL_dom_sf"/>
</dbReference>
<name>A0A5B8JZP2_9MOLU</name>
<evidence type="ECO:0000259" key="1">
    <source>
        <dbReference type="PROSITE" id="PS51480"/>
    </source>
</evidence>
<dbReference type="InterPro" id="IPR033470">
    <property type="entry name" value="FakA-like_C"/>
</dbReference>
<dbReference type="EMBL" id="CP042295">
    <property type="protein sequence ID" value="QDY86818.1"/>
    <property type="molecule type" value="Genomic_DNA"/>
</dbReference>
<reference evidence="2 3" key="1">
    <citation type="journal article" date="2019" name="Microbiol. Resour. Announc.">
        <title>Complete Genome Sequences of Three Mycoplasma anserisalpingitis (Mycoplasma sp. 1220) Strains.</title>
        <authorList>
            <person name="Grozner D."/>
            <person name="Forro B."/>
            <person name="Kovacs A.B."/>
            <person name="Marton S."/>
            <person name="Banyai K."/>
            <person name="Kreizinger Z."/>
            <person name="Sulyok K.M."/>
            <person name="Gyuranecz M."/>
        </authorList>
    </citation>
    <scope>NUCLEOTIDE SEQUENCE [LARGE SCALE GENOMIC DNA]</scope>
    <source>
        <strain evidence="2 3">ATCC:BAA-2147</strain>
    </source>
</reference>
<dbReference type="NCBIfam" id="TIGR03599">
    <property type="entry name" value="YloV"/>
    <property type="match status" value="1"/>
</dbReference>
<dbReference type="Gene3D" id="1.25.40.340">
    <property type="match status" value="1"/>
</dbReference>
<dbReference type="AlphaFoldDB" id="A0A5B8JZP2"/>
<dbReference type="PANTHER" id="PTHR33434">
    <property type="entry name" value="DEGV DOMAIN-CONTAINING PROTEIN DR_1986-RELATED"/>
    <property type="match status" value="1"/>
</dbReference>
<dbReference type="SMART" id="SM01121">
    <property type="entry name" value="Dak1_2"/>
    <property type="match status" value="1"/>
</dbReference>
<dbReference type="RefSeq" id="WP_146368419.1">
    <property type="nucleotide sequence ID" value="NZ_CP042295.1"/>
</dbReference>
<dbReference type="GO" id="GO:0004371">
    <property type="term" value="F:glycerone kinase activity"/>
    <property type="evidence" value="ECO:0007669"/>
    <property type="project" value="InterPro"/>
</dbReference>
<sequence length="543" mass="59634">MSKKLDGKLFAQAVISGSNALVNAKNRIDALNVFPVPDGDTGTNMASTIQGAASKMNFEQANLSKISDEIAKNMLLGARGNSGVILSQIFRGLANGFVSISSASTQDLIFAFTAATKKAYSAVLKPIEGTILTVIRETSEMLSKEFKDRNDVELEEFFKKVVEFARTSCDNTPNKLKTLREVGVTDSGGEGLYTIFNGMYQFFAGKPVEISQSSEQIDKFINDTEVYDGEFGYCTEFIIDLSSPEGFDKEEFTKSIGEIATSLVVVNDENILKVHGHTVKPGDMLNFGQNYGEFIKIKSENMTLQANNSKATAEDLKETKDEQKKSLCGIISCNLGSGIIERMREYGCDYIIESGQTQNPSAQDLIEAINAVNAETVFVLPNNSNILLVSQQAAQVVNDKNVIIIPTKTQIEGITALINFNKDNTAEDNQEIMLEAIKDVTTGEVTKAVRTTKLNGVNIKEGEYISITRGHIIASCETYLESSKKLINKMVKTNHEIISIYYGDIASESDAIELQNWIEGNFDIEVEIINGNQPNYQFIIGVE</sequence>
<dbReference type="GO" id="GO:0006071">
    <property type="term" value="P:glycerol metabolic process"/>
    <property type="evidence" value="ECO:0007669"/>
    <property type="project" value="InterPro"/>
</dbReference>
<dbReference type="InterPro" id="IPR019986">
    <property type="entry name" value="YloV-like"/>
</dbReference>